<sequence length="293" mass="34206">MSRSPANKSGTYMAAFRAIESTKPEKERLLHDPFAAVFLSGFYQFLLVCCSYRFIRNIVTSCIQFRWPGTFTAAVARTKLIDDMIIDAVRYDGINQVIILNATYDTRAHRLNTGLPLHYVEMDHPVLQHRKRKLLATLENQPTIPVDYVQLDMNTQQISDVIPRLFYRQHYKTLFLWEGLTSNMEAEQGETIFHHVRKFNPGTQIIFTYVEKAALENPKAFYGFERIDRLLRRAGENWDFGMCPAELHAYLETHNMKVRYDGGAADYRAQYFGEKSRQMKGYEYFRIARAEVK</sequence>
<gene>
    <name evidence="6" type="ORF">KE626_11300</name>
</gene>
<organism evidence="6 7">
    <name type="scientific">Chitinophaga hostae</name>
    <dbReference type="NCBI Taxonomy" id="2831022"/>
    <lineage>
        <taxon>Bacteria</taxon>
        <taxon>Pseudomonadati</taxon>
        <taxon>Bacteroidota</taxon>
        <taxon>Chitinophagia</taxon>
        <taxon>Chitinophagales</taxon>
        <taxon>Chitinophagaceae</taxon>
        <taxon>Chitinophaga</taxon>
    </lineage>
</organism>
<dbReference type="GO" id="GO:0032259">
    <property type="term" value="P:methylation"/>
    <property type="evidence" value="ECO:0007669"/>
    <property type="project" value="UniProtKB-KW"/>
</dbReference>
<proteinExistence type="inferred from homology"/>
<dbReference type="RefSeq" id="WP_211973000.1">
    <property type="nucleotide sequence ID" value="NZ_CBFHAM010000078.1"/>
</dbReference>
<keyword evidence="4" id="KW-0949">S-adenosyl-L-methionine</keyword>
<dbReference type="NCBIfam" id="TIGR00027">
    <property type="entry name" value="mthyl_TIGR00027"/>
    <property type="match status" value="1"/>
</dbReference>
<evidence type="ECO:0000256" key="5">
    <source>
        <dbReference type="SAM" id="Phobius"/>
    </source>
</evidence>
<evidence type="ECO:0000256" key="3">
    <source>
        <dbReference type="ARBA" id="ARBA00022679"/>
    </source>
</evidence>
<keyword evidence="2 4" id="KW-0489">Methyltransferase</keyword>
<dbReference type="Proteomes" id="UP000676386">
    <property type="component" value="Unassembled WGS sequence"/>
</dbReference>
<dbReference type="PANTHER" id="PTHR43619">
    <property type="entry name" value="S-ADENOSYL-L-METHIONINE-DEPENDENT METHYLTRANSFERASE YKTD-RELATED"/>
    <property type="match status" value="1"/>
</dbReference>
<dbReference type="PANTHER" id="PTHR43619:SF2">
    <property type="entry name" value="S-ADENOSYL-L-METHIONINE-DEPENDENT METHYLTRANSFERASES SUPERFAMILY PROTEIN"/>
    <property type="match status" value="1"/>
</dbReference>
<dbReference type="EC" id="2.1.1.-" evidence="4"/>
<evidence type="ECO:0000256" key="2">
    <source>
        <dbReference type="ARBA" id="ARBA00022603"/>
    </source>
</evidence>
<evidence type="ECO:0000313" key="6">
    <source>
        <dbReference type="EMBL" id="MBS0027893.1"/>
    </source>
</evidence>
<dbReference type="Gene3D" id="3.40.50.150">
    <property type="entry name" value="Vaccinia Virus protein VP39"/>
    <property type="match status" value="1"/>
</dbReference>
<comment type="similarity">
    <text evidence="1 4">Belongs to the UPF0677 family.</text>
</comment>
<comment type="function">
    <text evidence="4">Exhibits S-adenosyl-L-methionine-dependent methyltransferase activity.</text>
</comment>
<keyword evidence="5" id="KW-0812">Transmembrane</keyword>
<dbReference type="SUPFAM" id="SSF53335">
    <property type="entry name" value="S-adenosyl-L-methionine-dependent methyltransferases"/>
    <property type="match status" value="1"/>
</dbReference>
<evidence type="ECO:0000256" key="4">
    <source>
        <dbReference type="RuleBase" id="RU362030"/>
    </source>
</evidence>
<keyword evidence="7" id="KW-1185">Reference proteome</keyword>
<protein>
    <recommendedName>
        <fullName evidence="4">S-adenosyl-L-methionine-dependent methyltransferase</fullName>
        <ecNumber evidence="4">2.1.1.-</ecNumber>
    </recommendedName>
</protein>
<dbReference type="InterPro" id="IPR029063">
    <property type="entry name" value="SAM-dependent_MTases_sf"/>
</dbReference>
<dbReference type="InterPro" id="IPR011610">
    <property type="entry name" value="SAM_mthyl_Trfase_ML2640-like"/>
</dbReference>
<evidence type="ECO:0000313" key="7">
    <source>
        <dbReference type="Proteomes" id="UP000676386"/>
    </source>
</evidence>
<dbReference type="GO" id="GO:0008168">
    <property type="term" value="F:methyltransferase activity"/>
    <property type="evidence" value="ECO:0007669"/>
    <property type="project" value="UniProtKB-KW"/>
</dbReference>
<name>A0ABS5IY48_9BACT</name>
<dbReference type="Pfam" id="PF04072">
    <property type="entry name" value="LCM"/>
    <property type="match status" value="1"/>
</dbReference>
<keyword evidence="5" id="KW-0472">Membrane</keyword>
<dbReference type="EMBL" id="JAGTXB010000004">
    <property type="protein sequence ID" value="MBS0027893.1"/>
    <property type="molecule type" value="Genomic_DNA"/>
</dbReference>
<dbReference type="InterPro" id="IPR007213">
    <property type="entry name" value="Ppm1/Ppm2/Tcmp"/>
</dbReference>
<evidence type="ECO:0000256" key="1">
    <source>
        <dbReference type="ARBA" id="ARBA00008138"/>
    </source>
</evidence>
<keyword evidence="5" id="KW-1133">Transmembrane helix</keyword>
<keyword evidence="3" id="KW-0808">Transferase</keyword>
<accession>A0ABS5IY48</accession>
<feature type="transmembrane region" description="Helical" evidence="5">
    <location>
        <begin position="34"/>
        <end position="55"/>
    </location>
</feature>
<reference evidence="6 7" key="1">
    <citation type="submission" date="2021-04" db="EMBL/GenBank/DDBJ databases">
        <title>Chitinophaga sp. nov., isolated from the rhizosphere soil.</title>
        <authorList>
            <person name="He S."/>
        </authorList>
    </citation>
    <scope>NUCLEOTIDE SEQUENCE [LARGE SCALE GENOMIC DNA]</scope>
    <source>
        <strain evidence="6 7">2R12</strain>
    </source>
</reference>
<comment type="caution">
    <text evidence="6">The sequence shown here is derived from an EMBL/GenBank/DDBJ whole genome shotgun (WGS) entry which is preliminary data.</text>
</comment>